<accession>A0A1H8BV50</accession>
<evidence type="ECO:0000313" key="6">
    <source>
        <dbReference type="Proteomes" id="UP000183898"/>
    </source>
</evidence>
<dbReference type="Proteomes" id="UP000183898">
    <property type="component" value="Unassembled WGS sequence"/>
</dbReference>
<dbReference type="GO" id="GO:0016788">
    <property type="term" value="F:hydrolase activity, acting on ester bonds"/>
    <property type="evidence" value="ECO:0007669"/>
    <property type="project" value="InterPro"/>
</dbReference>
<feature type="signal peptide" evidence="3">
    <location>
        <begin position="1"/>
        <end position="21"/>
    </location>
</feature>
<dbReference type="RefSeq" id="WP_081353627.1">
    <property type="nucleotide sequence ID" value="NZ_FOCT01000001.1"/>
</dbReference>
<dbReference type="InterPro" id="IPR001087">
    <property type="entry name" value="GDSL"/>
</dbReference>
<dbReference type="CDD" id="cd01846">
    <property type="entry name" value="fatty_acyltransferase_like"/>
    <property type="match status" value="1"/>
</dbReference>
<dbReference type="InterPro" id="IPR013424">
    <property type="entry name" value="Ice-binding_C"/>
</dbReference>
<dbReference type="AlphaFoldDB" id="A0A1H8BV50"/>
<keyword evidence="3" id="KW-0732">Signal</keyword>
<sequence>MKISTTVVALVVLLSGGSASAASPFSSLIVFGDSLSDVGDNPSAVNSLYKELGGNCDPLHPCLPLPPEFKPLYDDGRFSNGPVAPEYLAKSLFPAGVNTANFQGYAVAGSTSGNHNIGNDSDPFGILNLPGMQQEVNLYLSNAGGAADPNALYFVWGGSNDYLIHDSPVQAARNIGSYVNALAAAGARNFLVPNLPDLGLTPSARMDDEVSLAHDYSVVFNTELANQLGSFDGTLPGVSIHRFDTFAFLNDVAQNPLNYGLTDVTNPCLTGLGFICDNPEVRLFWDDFHPTTNAHAILAAGFAAAIPEPAAIFMFMLGLLVLAAAVSRRQRALCVERQVEARIPM</sequence>
<evidence type="ECO:0000313" key="5">
    <source>
        <dbReference type="EMBL" id="SEM86469.1"/>
    </source>
</evidence>
<organism evidence="5 6">
    <name type="scientific">Nitrosospira multiformis</name>
    <dbReference type="NCBI Taxonomy" id="1231"/>
    <lineage>
        <taxon>Bacteria</taxon>
        <taxon>Pseudomonadati</taxon>
        <taxon>Pseudomonadota</taxon>
        <taxon>Betaproteobacteria</taxon>
        <taxon>Nitrosomonadales</taxon>
        <taxon>Nitrosomonadaceae</taxon>
        <taxon>Nitrosospira</taxon>
    </lineage>
</organism>
<dbReference type="PANTHER" id="PTHR45648:SF22">
    <property type="entry name" value="GDSL LIPASE_ACYLHYDROLASE FAMILY PROTEIN (AFU_ORTHOLOGUE AFUA_4G14700)"/>
    <property type="match status" value="1"/>
</dbReference>
<feature type="transmembrane region" description="Helical" evidence="2">
    <location>
        <begin position="310"/>
        <end position="327"/>
    </location>
</feature>
<evidence type="ECO:0000259" key="4">
    <source>
        <dbReference type="Pfam" id="PF07589"/>
    </source>
</evidence>
<dbReference type="PANTHER" id="PTHR45648">
    <property type="entry name" value="GDSL LIPASE/ACYLHYDROLASE FAMILY PROTEIN (AFU_ORTHOLOGUE AFUA_4G14700)"/>
    <property type="match status" value="1"/>
</dbReference>
<feature type="domain" description="Ice-binding protein C-terminal" evidence="4">
    <location>
        <begin position="305"/>
        <end position="329"/>
    </location>
</feature>
<reference evidence="5 6" key="1">
    <citation type="submission" date="2016-10" db="EMBL/GenBank/DDBJ databases">
        <authorList>
            <person name="de Groot N.N."/>
        </authorList>
    </citation>
    <scope>NUCLEOTIDE SEQUENCE [LARGE SCALE GENOMIC DNA]</scope>
    <source>
        <strain evidence="5 6">Nl18</strain>
    </source>
</reference>
<dbReference type="Pfam" id="PF07589">
    <property type="entry name" value="PEP-CTERM"/>
    <property type="match status" value="1"/>
</dbReference>
<keyword evidence="2" id="KW-0472">Membrane</keyword>
<dbReference type="Gene3D" id="3.40.50.1110">
    <property type="entry name" value="SGNH hydrolase"/>
    <property type="match status" value="1"/>
</dbReference>
<dbReference type="EMBL" id="FOCT01000001">
    <property type="protein sequence ID" value="SEM86469.1"/>
    <property type="molecule type" value="Genomic_DNA"/>
</dbReference>
<gene>
    <name evidence="5" type="ORF">SAMN05216404_101354</name>
</gene>
<keyword evidence="2" id="KW-1133">Transmembrane helix</keyword>
<evidence type="ECO:0000256" key="1">
    <source>
        <dbReference type="ARBA" id="ARBA00022801"/>
    </source>
</evidence>
<dbReference type="InterPro" id="IPR051058">
    <property type="entry name" value="GDSL_Est/Lipase"/>
</dbReference>
<evidence type="ECO:0000256" key="3">
    <source>
        <dbReference type="SAM" id="SignalP"/>
    </source>
</evidence>
<dbReference type="SUPFAM" id="SSF52266">
    <property type="entry name" value="SGNH hydrolase"/>
    <property type="match status" value="1"/>
</dbReference>
<evidence type="ECO:0000256" key="2">
    <source>
        <dbReference type="SAM" id="Phobius"/>
    </source>
</evidence>
<keyword evidence="1" id="KW-0378">Hydrolase</keyword>
<dbReference type="Pfam" id="PF00657">
    <property type="entry name" value="Lipase_GDSL"/>
    <property type="match status" value="1"/>
</dbReference>
<protein>
    <submittedName>
        <fullName evidence="5">PEP-CTERM protein-sorting domain-containing protein</fullName>
    </submittedName>
</protein>
<dbReference type="InterPro" id="IPR036514">
    <property type="entry name" value="SGNH_hydro_sf"/>
</dbReference>
<keyword evidence="2" id="KW-0812">Transmembrane</keyword>
<proteinExistence type="predicted"/>
<name>A0A1H8BV50_9PROT</name>
<feature type="chain" id="PRO_5010227571" evidence="3">
    <location>
        <begin position="22"/>
        <end position="345"/>
    </location>
</feature>
<dbReference type="NCBIfam" id="TIGR02595">
    <property type="entry name" value="PEP_CTERM"/>
    <property type="match status" value="1"/>
</dbReference>